<dbReference type="PANTHER" id="PTHR36819:SF1">
    <property type="entry name" value="REGULATOR OF PHOSPHOLIPASE D SRF1"/>
    <property type="match status" value="1"/>
</dbReference>
<dbReference type="PANTHER" id="PTHR36819">
    <property type="entry name" value="REGULATOR OF PHOSPHOLIPASE D SRF1"/>
    <property type="match status" value="1"/>
</dbReference>
<evidence type="ECO:0000256" key="1">
    <source>
        <dbReference type="SAM" id="MobiDB-lite"/>
    </source>
</evidence>
<keyword evidence="4" id="KW-1185">Reference proteome</keyword>
<feature type="transmembrane region" description="Helical" evidence="2">
    <location>
        <begin position="320"/>
        <end position="338"/>
    </location>
</feature>
<feature type="compositionally biased region" description="Basic and acidic residues" evidence="1">
    <location>
        <begin position="118"/>
        <end position="142"/>
    </location>
</feature>
<keyword evidence="2" id="KW-0472">Membrane</keyword>
<feature type="transmembrane region" description="Helical" evidence="2">
    <location>
        <begin position="251"/>
        <end position="269"/>
    </location>
</feature>
<feature type="compositionally biased region" description="Polar residues" evidence="1">
    <location>
        <begin position="70"/>
        <end position="79"/>
    </location>
</feature>
<feature type="region of interest" description="Disordered" evidence="1">
    <location>
        <begin position="1"/>
        <end position="84"/>
    </location>
</feature>
<reference evidence="3 4" key="3">
    <citation type="journal article" date="2015" name="Genome Announc.">
        <title>Draft Genome Sequence of the Archiascomycetous Yeast Saitoella complicata.</title>
        <authorList>
            <person name="Yamauchi K."/>
            <person name="Kondo S."/>
            <person name="Hamamoto M."/>
            <person name="Takahashi Y."/>
            <person name="Ogura Y."/>
            <person name="Hayashi T."/>
            <person name="Nishida H."/>
        </authorList>
    </citation>
    <scope>NUCLEOTIDE SEQUENCE [LARGE SCALE GENOMIC DNA]</scope>
    <source>
        <strain evidence="3 4">NRRL Y-17804</strain>
    </source>
</reference>
<gene>
    <name evidence="3" type="ORF">G7K_0262-t1</name>
</gene>
<comment type="caution">
    <text evidence="3">The sequence shown here is derived from an EMBL/GenBank/DDBJ whole genome shotgun (WGS) entry which is preliminary data.</text>
</comment>
<keyword evidence="2" id="KW-1133">Transmembrane helix</keyword>
<proteinExistence type="predicted"/>
<name>A0A0E9N7X5_SAICN</name>
<evidence type="ECO:0000313" key="4">
    <source>
        <dbReference type="Proteomes" id="UP000033140"/>
    </source>
</evidence>
<dbReference type="InterPro" id="IPR037737">
    <property type="entry name" value="Srf1"/>
</dbReference>
<accession>A0A0E9N7X5</accession>
<organism evidence="3 4">
    <name type="scientific">Saitoella complicata (strain BCRC 22490 / CBS 7301 / JCM 7358 / NBRC 10748 / NRRL Y-17804)</name>
    <dbReference type="NCBI Taxonomy" id="698492"/>
    <lineage>
        <taxon>Eukaryota</taxon>
        <taxon>Fungi</taxon>
        <taxon>Dikarya</taxon>
        <taxon>Ascomycota</taxon>
        <taxon>Taphrinomycotina</taxon>
        <taxon>Taphrinomycotina incertae sedis</taxon>
        <taxon>Saitoella</taxon>
    </lineage>
</organism>
<feature type="region of interest" description="Disordered" evidence="1">
    <location>
        <begin position="103"/>
        <end position="142"/>
    </location>
</feature>
<sequence length="405" mass="45695">MSLRSAQSKSSLNALQLNEKNEEAGTAISPGRRVVRTVPPWAKDDDDISGGPLPFHPLETSRETGARATNPGTRSTIPPTLSPPQLVAQTRWHSFARLPHAMRPHQWREGVSPNHGAGDVEKEESVRRTRRASDSDSERERRSIRSFFRRDEDEDVDLEADRRAVKREAQERRGDFAWLERQQGLNTPWHHADPTSTSYFPDDARLRRERTTSSIIITDGANAHKKQRTWWTKTQVRFLNNPFIPLAMRSVQWLVSLLALAFAANAVQLSNKHGFDQRPSAIMAIAVDGVALIYLIYITWDEYKGKPLGLRSPKVKMRLVMLDLLFIIFLSANLALAFDTLFDNQWGCRIEGGQSYPGALNSSVNVRGVCRRMEALAAFLFLGLVGWVAGFTVSVFRIVERVVQA</sequence>
<reference evidence="3 4" key="2">
    <citation type="journal article" date="2014" name="J. Gen. Appl. Microbiol.">
        <title>The early diverging ascomycetous budding yeast Saitoella complicata has three histone deacetylases belonging to the Clr6, Hos2, and Rpd3 lineages.</title>
        <authorList>
            <person name="Nishida H."/>
            <person name="Matsumoto T."/>
            <person name="Kondo S."/>
            <person name="Hamamoto M."/>
            <person name="Yoshikawa H."/>
        </authorList>
    </citation>
    <scope>NUCLEOTIDE SEQUENCE [LARGE SCALE GENOMIC DNA]</scope>
    <source>
        <strain evidence="3 4">NRRL Y-17804</strain>
    </source>
</reference>
<feature type="compositionally biased region" description="Polar residues" evidence="1">
    <location>
        <begin position="1"/>
        <end position="18"/>
    </location>
</feature>
<protein>
    <submittedName>
        <fullName evidence="3">Uncharacterized protein</fullName>
    </submittedName>
</protein>
<dbReference type="RefSeq" id="XP_019026715.1">
    <property type="nucleotide sequence ID" value="XM_019168927.1"/>
</dbReference>
<evidence type="ECO:0000256" key="2">
    <source>
        <dbReference type="SAM" id="Phobius"/>
    </source>
</evidence>
<dbReference type="AlphaFoldDB" id="A0A0E9N7X5"/>
<feature type="transmembrane region" description="Helical" evidence="2">
    <location>
        <begin position="375"/>
        <end position="399"/>
    </location>
</feature>
<dbReference type="EMBL" id="BACD03000002">
    <property type="protein sequence ID" value="GAO46017.1"/>
    <property type="molecule type" value="Genomic_DNA"/>
</dbReference>
<dbReference type="OrthoDB" id="2589563at2759"/>
<feature type="transmembrane region" description="Helical" evidence="2">
    <location>
        <begin position="281"/>
        <end position="300"/>
    </location>
</feature>
<dbReference type="Proteomes" id="UP000033140">
    <property type="component" value="Unassembled WGS sequence"/>
</dbReference>
<dbReference type="GO" id="GO:0000324">
    <property type="term" value="C:fungal-type vacuole"/>
    <property type="evidence" value="ECO:0007669"/>
    <property type="project" value="TreeGrafter"/>
</dbReference>
<reference evidence="3 4" key="1">
    <citation type="journal article" date="2011" name="J. Gen. Appl. Microbiol.">
        <title>Draft genome sequencing of the enigmatic yeast Saitoella complicata.</title>
        <authorList>
            <person name="Nishida H."/>
            <person name="Hamamoto M."/>
            <person name="Sugiyama J."/>
        </authorList>
    </citation>
    <scope>NUCLEOTIDE SEQUENCE [LARGE SCALE GENOMIC DNA]</scope>
    <source>
        <strain evidence="3 4">NRRL Y-17804</strain>
    </source>
</reference>
<dbReference type="GO" id="GO:0071944">
    <property type="term" value="C:cell periphery"/>
    <property type="evidence" value="ECO:0007669"/>
    <property type="project" value="TreeGrafter"/>
</dbReference>
<keyword evidence="2" id="KW-0812">Transmembrane</keyword>
<evidence type="ECO:0000313" key="3">
    <source>
        <dbReference type="EMBL" id="GAO46017.1"/>
    </source>
</evidence>